<feature type="domain" description="Neurotransmitter-gated ion-channel ligand-binding" evidence="1">
    <location>
        <begin position="1"/>
        <end position="54"/>
    </location>
</feature>
<dbReference type="WBParaSite" id="HPBE_0001342401-mRNA-1">
    <property type="protein sequence ID" value="HPBE_0001342401-mRNA-1"/>
    <property type="gene ID" value="HPBE_0001342401"/>
</dbReference>
<dbReference type="AlphaFoldDB" id="A0A8L8KAE5"/>
<proteinExistence type="predicted"/>
<organism evidence="2 3">
    <name type="scientific">Heligmosomoides polygyrus</name>
    <name type="common">Parasitic roundworm</name>
    <dbReference type="NCBI Taxonomy" id="6339"/>
    <lineage>
        <taxon>Eukaryota</taxon>
        <taxon>Metazoa</taxon>
        <taxon>Ecdysozoa</taxon>
        <taxon>Nematoda</taxon>
        <taxon>Chromadorea</taxon>
        <taxon>Rhabditida</taxon>
        <taxon>Rhabditina</taxon>
        <taxon>Rhabditomorpha</taxon>
        <taxon>Strongyloidea</taxon>
        <taxon>Heligmosomidae</taxon>
        <taxon>Heligmosomoides</taxon>
    </lineage>
</organism>
<keyword evidence="2" id="KW-1185">Reference proteome</keyword>
<accession>A0A8L8KAE5</accession>
<evidence type="ECO:0000259" key="1">
    <source>
        <dbReference type="Pfam" id="PF02931"/>
    </source>
</evidence>
<dbReference type="GO" id="GO:0005230">
    <property type="term" value="F:extracellular ligand-gated monoatomic ion channel activity"/>
    <property type="evidence" value="ECO:0007669"/>
    <property type="project" value="InterPro"/>
</dbReference>
<protein>
    <submittedName>
        <fullName evidence="3">Neur_chan_LBD domain-containing protein</fullName>
    </submittedName>
</protein>
<dbReference type="Pfam" id="PF02931">
    <property type="entry name" value="Neur_chan_LBD"/>
    <property type="match status" value="1"/>
</dbReference>
<dbReference type="GO" id="GO:0016020">
    <property type="term" value="C:membrane"/>
    <property type="evidence" value="ECO:0007669"/>
    <property type="project" value="InterPro"/>
</dbReference>
<reference evidence="3" key="1">
    <citation type="submission" date="2019-09" db="UniProtKB">
        <authorList>
            <consortium name="WormBaseParasite"/>
        </authorList>
    </citation>
    <scope>IDENTIFICATION</scope>
</reference>
<evidence type="ECO:0000313" key="3">
    <source>
        <dbReference type="WBParaSite" id="HPBE_0001342401-mRNA-1"/>
    </source>
</evidence>
<dbReference type="Gene3D" id="2.70.170.10">
    <property type="entry name" value="Neurotransmitter-gated ion-channel ligand-binding domain"/>
    <property type="match status" value="1"/>
</dbReference>
<dbReference type="SUPFAM" id="SSF63712">
    <property type="entry name" value="Nicotinic receptor ligand binding domain-like"/>
    <property type="match status" value="1"/>
</dbReference>
<dbReference type="InterPro" id="IPR036734">
    <property type="entry name" value="Neur_chan_lig-bd_sf"/>
</dbReference>
<dbReference type="InterPro" id="IPR006202">
    <property type="entry name" value="Neur_chan_lig-bd"/>
</dbReference>
<name>A0A8L8KAE5_HELPZ</name>
<dbReference type="Proteomes" id="UP000050761">
    <property type="component" value="Unassembled WGS sequence"/>
</dbReference>
<sequence length="161" mass="18319">LLYHLMKDYEKAVRPVRNASHTVTVRLGMTMTNIFDMDERNQVLTINVWLDQNLKQAFIEGNRYLSRRRTAGLRDPRATARACTGTEETCSTGVTMASVIFPREHPRNVRGPGVHCGRRAWRGAVIGQGNDDVSQSFLRFVTIPPLWISWMQLGCVFGIRN</sequence>
<evidence type="ECO:0000313" key="2">
    <source>
        <dbReference type="Proteomes" id="UP000050761"/>
    </source>
</evidence>